<feature type="domain" description="NADPH-dependent FMN reductase-like" evidence="1">
    <location>
        <begin position="6"/>
        <end position="150"/>
    </location>
</feature>
<protein>
    <submittedName>
        <fullName evidence="2">NADPH-dependent FMN reductase</fullName>
        <ecNumber evidence="2">1.-.-.-</ecNumber>
    </submittedName>
</protein>
<dbReference type="PANTHER" id="PTHR30543:SF21">
    <property type="entry name" value="NAD(P)H-DEPENDENT FMN REDUCTASE LOT6"/>
    <property type="match status" value="1"/>
</dbReference>
<evidence type="ECO:0000259" key="1">
    <source>
        <dbReference type="Pfam" id="PF03358"/>
    </source>
</evidence>
<proteinExistence type="predicted"/>
<dbReference type="InterPro" id="IPR005025">
    <property type="entry name" value="FMN_Rdtase-like_dom"/>
</dbReference>
<reference evidence="3" key="1">
    <citation type="journal article" date="2019" name="Int. J. Syst. Evol. Microbiol.">
        <title>The Global Catalogue of Microorganisms (GCM) 10K type strain sequencing project: providing services to taxonomists for standard genome sequencing and annotation.</title>
        <authorList>
            <consortium name="The Broad Institute Genomics Platform"/>
            <consortium name="The Broad Institute Genome Sequencing Center for Infectious Disease"/>
            <person name="Wu L."/>
            <person name="Ma J."/>
        </authorList>
    </citation>
    <scope>NUCLEOTIDE SEQUENCE [LARGE SCALE GENOMIC DNA]</scope>
    <source>
        <strain evidence="3">CCUG 55131</strain>
    </source>
</reference>
<sequence>MKDTFEIAVFVGSLRTGSLTRKLAEALADLAPASLRFKFIEIGDLPFYNPDLDTDTPPASWARLRTDIAAADGVLFVTPEYNRSIPAALKNAIDIASRPYGQSAWNGKPAAVVSGSGGALAGFGANHHLRQMLVVLDMPTMAQPEAYIGHLGDLFDAAGKVKSEDTRAFLRQIATSFAAWVARHAA</sequence>
<dbReference type="InterPro" id="IPR029039">
    <property type="entry name" value="Flavoprotein-like_sf"/>
</dbReference>
<keyword evidence="2" id="KW-0560">Oxidoreductase</keyword>
<dbReference type="InterPro" id="IPR050712">
    <property type="entry name" value="NAD(P)H-dep_reductase"/>
</dbReference>
<dbReference type="Proteomes" id="UP001597413">
    <property type="component" value="Unassembled WGS sequence"/>
</dbReference>
<gene>
    <name evidence="2" type="ORF">ACFSM0_16845</name>
</gene>
<dbReference type="EMBL" id="JBHUIX010000019">
    <property type="protein sequence ID" value="MFD2175763.1"/>
    <property type="molecule type" value="Genomic_DNA"/>
</dbReference>
<organism evidence="2 3">
    <name type="scientific">Rhodobacter lacus</name>
    <dbReference type="NCBI Taxonomy" id="1641972"/>
    <lineage>
        <taxon>Bacteria</taxon>
        <taxon>Pseudomonadati</taxon>
        <taxon>Pseudomonadota</taxon>
        <taxon>Alphaproteobacteria</taxon>
        <taxon>Rhodobacterales</taxon>
        <taxon>Rhodobacter group</taxon>
        <taxon>Rhodobacter</taxon>
    </lineage>
</organism>
<dbReference type="Pfam" id="PF03358">
    <property type="entry name" value="FMN_red"/>
    <property type="match status" value="1"/>
</dbReference>
<dbReference type="Gene3D" id="3.40.50.360">
    <property type="match status" value="1"/>
</dbReference>
<comment type="caution">
    <text evidence="2">The sequence shown here is derived from an EMBL/GenBank/DDBJ whole genome shotgun (WGS) entry which is preliminary data.</text>
</comment>
<keyword evidence="3" id="KW-1185">Reference proteome</keyword>
<dbReference type="GO" id="GO:0016491">
    <property type="term" value="F:oxidoreductase activity"/>
    <property type="evidence" value="ECO:0007669"/>
    <property type="project" value="UniProtKB-KW"/>
</dbReference>
<evidence type="ECO:0000313" key="3">
    <source>
        <dbReference type="Proteomes" id="UP001597413"/>
    </source>
</evidence>
<evidence type="ECO:0000313" key="2">
    <source>
        <dbReference type="EMBL" id="MFD2175763.1"/>
    </source>
</evidence>
<dbReference type="EC" id="1.-.-.-" evidence="2"/>
<name>A0ABW5ABX9_9RHOB</name>
<accession>A0ABW5ABX9</accession>
<dbReference type="PANTHER" id="PTHR30543">
    <property type="entry name" value="CHROMATE REDUCTASE"/>
    <property type="match status" value="1"/>
</dbReference>
<dbReference type="RefSeq" id="WP_377393196.1">
    <property type="nucleotide sequence ID" value="NZ_JBHUIX010000019.1"/>
</dbReference>
<dbReference type="SUPFAM" id="SSF52218">
    <property type="entry name" value="Flavoproteins"/>
    <property type="match status" value="1"/>
</dbReference>